<dbReference type="Proteomes" id="UP000009027">
    <property type="component" value="Unassembled WGS sequence"/>
</dbReference>
<protein>
    <submittedName>
        <fullName evidence="1">Uncharacterized protein</fullName>
    </submittedName>
</protein>
<sequence>MAETSAHVQRTARDLYAYEEVYLVMCNGACLQQGEGEMLEGATCLTASCRTKWDIHSCLLNVSARSKALTSATSSYTAPLSTLSSCLCKGSQPEATRLAASCASRAASSARLTVSRATCALDLIAALIAFTCSLSDFALAENFFASFKALSNCFVLSRNTVTELFTTDPSLSLANCSNVCMLTSNAPTVLSAAAAVPSLLHSFMYPFDSKAGSLVTASLNVLLTRSTTASILCNAPAMFSFDLSAVPSATAVRLTDSRIPAKAKPLFFSNSFTALLVFSVSRPSSSALLAAAHAPAAEAKTSASFSATPASAALHAPIALTTAALVLAPVETKFFTYFWMSSASAPADSSYFFASCTSDCTSRARASSEL</sequence>
<name>F9WU02_TRYVY</name>
<accession>F9WU02</accession>
<evidence type="ECO:0000313" key="2">
    <source>
        <dbReference type="Proteomes" id="UP000009027"/>
    </source>
</evidence>
<keyword evidence="2" id="KW-1185">Reference proteome</keyword>
<dbReference type="AlphaFoldDB" id="F9WU02"/>
<dbReference type="EMBL" id="CAEX01006871">
    <property type="protein sequence ID" value="CCD21048.1"/>
    <property type="molecule type" value="Genomic_DNA"/>
</dbReference>
<organism evidence="1 2">
    <name type="scientific">Trypanosoma vivax (strain Y486)</name>
    <dbReference type="NCBI Taxonomy" id="1055687"/>
    <lineage>
        <taxon>Eukaryota</taxon>
        <taxon>Discoba</taxon>
        <taxon>Euglenozoa</taxon>
        <taxon>Kinetoplastea</taxon>
        <taxon>Metakinetoplastina</taxon>
        <taxon>Trypanosomatida</taxon>
        <taxon>Trypanosomatidae</taxon>
        <taxon>Trypanosoma</taxon>
        <taxon>Duttonella</taxon>
    </lineage>
</organism>
<evidence type="ECO:0000313" key="1">
    <source>
        <dbReference type="EMBL" id="CCD21048.1"/>
    </source>
</evidence>
<reference evidence="1 2" key="1">
    <citation type="journal article" date="2012" name="Proc. Natl. Acad. Sci. U.S.A.">
        <title>Antigenic diversity is generated by distinct evolutionary mechanisms in African trypanosome species.</title>
        <authorList>
            <person name="Jackson A.P."/>
            <person name="Berry A."/>
            <person name="Aslett M."/>
            <person name="Allison H.C."/>
            <person name="Burton P."/>
            <person name="Vavrova-Anderson J."/>
            <person name="Brown R."/>
            <person name="Browne H."/>
            <person name="Corton N."/>
            <person name="Hauser H."/>
            <person name="Gamble J."/>
            <person name="Gilderthorp R."/>
            <person name="Marcello L."/>
            <person name="McQuillan J."/>
            <person name="Otto T.D."/>
            <person name="Quail M.A."/>
            <person name="Sanders M.J."/>
            <person name="van Tonder A."/>
            <person name="Ginger M.L."/>
            <person name="Field M.C."/>
            <person name="Barry J.D."/>
            <person name="Hertz-Fowler C."/>
            <person name="Berriman M."/>
        </authorList>
    </citation>
    <scope>NUCLEOTIDE SEQUENCE</scope>
    <source>
        <strain evidence="1 2">Y486</strain>
    </source>
</reference>
<gene>
    <name evidence="1" type="ORF">TvY486_0039490</name>
</gene>
<proteinExistence type="predicted"/>